<dbReference type="SUPFAM" id="SSF53448">
    <property type="entry name" value="Nucleotide-diphospho-sugar transferases"/>
    <property type="match status" value="1"/>
</dbReference>
<dbReference type="RefSeq" id="WP_011450055.1">
    <property type="nucleotide sequence ID" value="NC_007796.1"/>
</dbReference>
<keyword evidence="5" id="KW-0448">Lipopolysaccharide biosynthesis</keyword>
<proteinExistence type="predicted"/>
<gene>
    <name evidence="10" type="ordered locus">Mhun_3121</name>
</gene>
<reference evidence="11" key="1">
    <citation type="journal article" date="2016" name="Stand. Genomic Sci.">
        <title>Complete genome sequence of Methanospirillum hungatei type strain JF1.</title>
        <authorList>
            <person name="Gunsalus R.P."/>
            <person name="Cook L.E."/>
            <person name="Crable B."/>
            <person name="Rohlin L."/>
            <person name="McDonald E."/>
            <person name="Mouttaki H."/>
            <person name="Sieber J.R."/>
            <person name="Poweleit N."/>
            <person name="Zhou H."/>
            <person name="Lapidus A.L."/>
            <person name="Daligault H.E."/>
            <person name="Land M."/>
            <person name="Gilna P."/>
            <person name="Ivanova N."/>
            <person name="Kyrpides N."/>
            <person name="Culley D.E."/>
            <person name="McInerney M.J."/>
        </authorList>
    </citation>
    <scope>NUCLEOTIDE SEQUENCE [LARGE SCALE GENOMIC DNA]</scope>
    <source>
        <strain evidence="11">ATCC 27890 / DSM 864 / NBRC 100397 / JF-1</strain>
    </source>
</reference>
<dbReference type="STRING" id="323259.Mhun_3121"/>
<evidence type="ECO:0000256" key="2">
    <source>
        <dbReference type="ARBA" id="ARBA00022676"/>
    </source>
</evidence>
<keyword evidence="6 8" id="KW-1133">Transmembrane helix</keyword>
<evidence type="ECO:0000256" key="3">
    <source>
        <dbReference type="ARBA" id="ARBA00022679"/>
    </source>
</evidence>
<dbReference type="GO" id="GO:0005886">
    <property type="term" value="C:plasma membrane"/>
    <property type="evidence" value="ECO:0007669"/>
    <property type="project" value="TreeGrafter"/>
</dbReference>
<dbReference type="Proteomes" id="UP000001941">
    <property type="component" value="Chromosome"/>
</dbReference>
<evidence type="ECO:0000256" key="8">
    <source>
        <dbReference type="SAM" id="Phobius"/>
    </source>
</evidence>
<feature type="domain" description="Glycosyltransferase 2-like" evidence="9">
    <location>
        <begin position="11"/>
        <end position="172"/>
    </location>
</feature>
<dbReference type="InterPro" id="IPR001173">
    <property type="entry name" value="Glyco_trans_2-like"/>
</dbReference>
<keyword evidence="11" id="KW-1185">Reference proteome</keyword>
<keyword evidence="3 10" id="KW-0808">Transferase</keyword>
<dbReference type="InterPro" id="IPR050256">
    <property type="entry name" value="Glycosyltransferase_2"/>
</dbReference>
<sequence length="315" mass="36330">MENNDDCIQYSIVIPVYNSEKSLEELVNRILSSMFLITEQFEIILIDDCSYDDSWNLLKKLHQTTNKLKIIHLLKNFGQHNALLCGFSYAKGEYIIVMDDDLQNSPEDIPILIDKIWEGYSVVFGKYKVKYHSSIENFFSRRYQGFIHHILDIPTDIFISSFVILKRDVVKNMISIKSSYIFLPALMQKSVPTRKITNVEVTHNPRKYGKSNYNIRKYLSLSLNLIINYSTLPLVMIGLFGIFISLFSLGYGLSIIGRYIIDPSYGVMGWNSLMVALSFLGGTILFSIAIIGEYLRRILMEVSYGQQYVIDEIEL</sequence>
<dbReference type="OrthoDB" id="46222at2157"/>
<evidence type="ECO:0000256" key="4">
    <source>
        <dbReference type="ARBA" id="ARBA00022692"/>
    </source>
</evidence>
<dbReference type="InterPro" id="IPR029044">
    <property type="entry name" value="Nucleotide-diphossugar_trans"/>
</dbReference>
<dbReference type="HOGENOM" id="CLU_033536_0_0_2"/>
<evidence type="ECO:0000256" key="7">
    <source>
        <dbReference type="ARBA" id="ARBA00023136"/>
    </source>
</evidence>
<dbReference type="EMBL" id="CP000254">
    <property type="protein sequence ID" value="ABD42807.1"/>
    <property type="molecule type" value="Genomic_DNA"/>
</dbReference>
<evidence type="ECO:0000313" key="10">
    <source>
        <dbReference type="EMBL" id="ABD42807.1"/>
    </source>
</evidence>
<accession>Q2FUJ8</accession>
<protein>
    <submittedName>
        <fullName evidence="10">Glycosyl transferase, family 2</fullName>
    </submittedName>
</protein>
<evidence type="ECO:0000259" key="9">
    <source>
        <dbReference type="Pfam" id="PF00535"/>
    </source>
</evidence>
<dbReference type="Gene3D" id="3.90.550.10">
    <property type="entry name" value="Spore Coat Polysaccharide Biosynthesis Protein SpsA, Chain A"/>
    <property type="match status" value="1"/>
</dbReference>
<dbReference type="GO" id="GO:0099621">
    <property type="term" value="F:undecaprenyl-phosphate 4-deoxy-4-formamido-L-arabinose transferase activity"/>
    <property type="evidence" value="ECO:0007669"/>
    <property type="project" value="TreeGrafter"/>
</dbReference>
<name>Q2FUJ8_METHJ</name>
<evidence type="ECO:0000313" key="11">
    <source>
        <dbReference type="Proteomes" id="UP000001941"/>
    </source>
</evidence>
<evidence type="ECO:0000256" key="1">
    <source>
        <dbReference type="ARBA" id="ARBA00022475"/>
    </source>
</evidence>
<dbReference type="PANTHER" id="PTHR48090:SF3">
    <property type="entry name" value="UNDECAPRENYL-PHOSPHATE 4-DEOXY-4-FORMAMIDO-L-ARABINOSE TRANSFERASE"/>
    <property type="match status" value="1"/>
</dbReference>
<evidence type="ECO:0000256" key="6">
    <source>
        <dbReference type="ARBA" id="ARBA00022989"/>
    </source>
</evidence>
<dbReference type="PANTHER" id="PTHR48090">
    <property type="entry name" value="UNDECAPRENYL-PHOSPHATE 4-DEOXY-4-FORMAMIDO-L-ARABINOSE TRANSFERASE-RELATED"/>
    <property type="match status" value="1"/>
</dbReference>
<dbReference type="CDD" id="cd04187">
    <property type="entry name" value="DPM1_like_bac"/>
    <property type="match status" value="1"/>
</dbReference>
<feature type="transmembrane region" description="Helical" evidence="8">
    <location>
        <begin position="273"/>
        <end position="295"/>
    </location>
</feature>
<keyword evidence="2" id="KW-0328">Glycosyltransferase</keyword>
<keyword evidence="7 8" id="KW-0472">Membrane</keyword>
<organism evidence="10 11">
    <name type="scientific">Methanospirillum hungatei JF-1 (strain ATCC 27890 / DSM 864 / NBRC 100397 / JF-1)</name>
    <dbReference type="NCBI Taxonomy" id="323259"/>
    <lineage>
        <taxon>Archaea</taxon>
        <taxon>Methanobacteriati</taxon>
        <taxon>Methanobacteriota</taxon>
        <taxon>Stenosarchaea group</taxon>
        <taxon>Methanomicrobia</taxon>
        <taxon>Methanomicrobiales</taxon>
        <taxon>Methanospirillaceae</taxon>
        <taxon>Methanospirillum</taxon>
    </lineage>
</organism>
<dbReference type="eggNOG" id="arCOG00894">
    <property type="taxonomic scope" value="Archaea"/>
</dbReference>
<dbReference type="InParanoid" id="Q2FUJ8"/>
<dbReference type="Pfam" id="PF00535">
    <property type="entry name" value="Glycos_transf_2"/>
    <property type="match status" value="1"/>
</dbReference>
<dbReference type="KEGG" id="mhu:Mhun_3121"/>
<dbReference type="EnsemblBacteria" id="ABD42807">
    <property type="protein sequence ID" value="ABD42807"/>
    <property type="gene ID" value="Mhun_3121"/>
</dbReference>
<dbReference type="GeneID" id="3921957"/>
<keyword evidence="4 8" id="KW-0812">Transmembrane</keyword>
<keyword evidence="1" id="KW-1003">Cell membrane</keyword>
<dbReference type="CAZy" id="GT2">
    <property type="family name" value="Glycosyltransferase Family 2"/>
</dbReference>
<feature type="transmembrane region" description="Helical" evidence="8">
    <location>
        <begin position="226"/>
        <end position="253"/>
    </location>
</feature>
<evidence type="ECO:0000256" key="5">
    <source>
        <dbReference type="ARBA" id="ARBA00022985"/>
    </source>
</evidence>
<dbReference type="AlphaFoldDB" id="Q2FUJ8"/>